<keyword evidence="2" id="KW-1185">Reference proteome</keyword>
<dbReference type="EMBL" id="CAKMMF010000011">
    <property type="protein sequence ID" value="CAH1205731.1"/>
    <property type="molecule type" value="Genomic_DNA"/>
</dbReference>
<evidence type="ECO:0000313" key="1">
    <source>
        <dbReference type="EMBL" id="CAH1205731.1"/>
    </source>
</evidence>
<gene>
    <name evidence="1" type="ORF">PAECIP111893_02404</name>
</gene>
<dbReference type="Proteomes" id="UP000838686">
    <property type="component" value="Unassembled WGS sequence"/>
</dbReference>
<evidence type="ECO:0000313" key="2">
    <source>
        <dbReference type="Proteomes" id="UP000838686"/>
    </source>
</evidence>
<name>A0ABM9C948_9BACL</name>
<protein>
    <submittedName>
        <fullName evidence="1">Uncharacterized protein</fullName>
    </submittedName>
</protein>
<organism evidence="1 2">
    <name type="scientific">Paenibacillus plantiphilus</name>
    <dbReference type="NCBI Taxonomy" id="2905650"/>
    <lineage>
        <taxon>Bacteria</taxon>
        <taxon>Bacillati</taxon>
        <taxon>Bacillota</taxon>
        <taxon>Bacilli</taxon>
        <taxon>Bacillales</taxon>
        <taxon>Paenibacillaceae</taxon>
        <taxon>Paenibacillus</taxon>
    </lineage>
</organism>
<accession>A0ABM9C948</accession>
<comment type="caution">
    <text evidence="1">The sequence shown here is derived from an EMBL/GenBank/DDBJ whole genome shotgun (WGS) entry which is preliminary data.</text>
</comment>
<sequence length="69" mass="8019">MRNLPSNDEEYNALLERIVKGAEYLENPLIKPDDYRKGMVLYDQLYESAIAYRAAKSNHETNRVRTLSA</sequence>
<proteinExistence type="predicted"/>
<reference evidence="1" key="1">
    <citation type="submission" date="2022-01" db="EMBL/GenBank/DDBJ databases">
        <authorList>
            <person name="Criscuolo A."/>
        </authorList>
    </citation>
    <scope>NUCLEOTIDE SEQUENCE</scope>
    <source>
        <strain evidence="1">CIP111893</strain>
    </source>
</reference>